<dbReference type="EMBL" id="CP150850">
    <property type="protein sequence ID" value="WZW56647.1"/>
    <property type="molecule type" value="Genomic_DNA"/>
</dbReference>
<feature type="transmembrane region" description="Helical" evidence="1">
    <location>
        <begin position="20"/>
        <end position="38"/>
    </location>
</feature>
<protein>
    <submittedName>
        <fullName evidence="2">Uncharacterized protein</fullName>
    </submittedName>
</protein>
<sequence>MKPVPHECFIDLTDDFPVLLPGALLTWLMMGRVGPVVLGHRMPNPMAHRLGAAFLFASCLFGHLVFLLGSYGWAPHDMLNTQLATNGNRITP</sequence>
<feature type="transmembrane region" description="Helical" evidence="1">
    <location>
        <begin position="50"/>
        <end position="73"/>
    </location>
</feature>
<gene>
    <name evidence="2" type="ORF">WN985_29475</name>
</gene>
<keyword evidence="3" id="KW-1185">Reference proteome</keyword>
<evidence type="ECO:0000256" key="1">
    <source>
        <dbReference type="SAM" id="Phobius"/>
    </source>
</evidence>
<evidence type="ECO:0000313" key="3">
    <source>
        <dbReference type="Proteomes" id="UP001484179"/>
    </source>
</evidence>
<dbReference type="RefSeq" id="WP_342310505.1">
    <property type="nucleotide sequence ID" value="NZ_CP150850.1"/>
</dbReference>
<name>A0ABZ3BQ70_BURPY</name>
<dbReference type="Proteomes" id="UP001484179">
    <property type="component" value="Chromosome 2"/>
</dbReference>
<proteinExistence type="predicted"/>
<accession>A0ABZ3BQ70</accession>
<keyword evidence="1" id="KW-0472">Membrane</keyword>
<organism evidence="2 3">
    <name type="scientific">Burkholderia pyrrocinia</name>
    <name type="common">Pseudomonas pyrrocinia</name>
    <dbReference type="NCBI Taxonomy" id="60550"/>
    <lineage>
        <taxon>Bacteria</taxon>
        <taxon>Pseudomonadati</taxon>
        <taxon>Pseudomonadota</taxon>
        <taxon>Betaproteobacteria</taxon>
        <taxon>Burkholderiales</taxon>
        <taxon>Burkholderiaceae</taxon>
        <taxon>Burkholderia</taxon>
        <taxon>Burkholderia cepacia complex</taxon>
    </lineage>
</organism>
<evidence type="ECO:0000313" key="2">
    <source>
        <dbReference type="EMBL" id="WZW56647.1"/>
    </source>
</evidence>
<keyword evidence="1" id="KW-0812">Transmembrane</keyword>
<reference evidence="2 3" key="1">
    <citation type="submission" date="2024-04" db="EMBL/GenBank/DDBJ databases">
        <title>Biological Control Activity of Plant Growth Promoting Rhizobacteria Burkholderia pyrrocinia BX1 against Tobacco black shank Introduction Tobacco black shank (TBS) caused by the oomycete Phytophthora. nicotianae (P. nicotianae) has become a destructive soil.</title>
        <authorList>
            <person name="Liu X."/>
            <person name="Shu C."/>
        </authorList>
    </citation>
    <scope>NUCLEOTIDE SEQUENCE [LARGE SCALE GENOMIC DNA]</scope>
    <source>
        <strain evidence="2 3">BX1</strain>
    </source>
</reference>
<keyword evidence="1" id="KW-1133">Transmembrane helix</keyword>